<organism evidence="2">
    <name type="scientific">Bandra megavirus</name>
    <dbReference type="NCBI Taxonomy" id="2071566"/>
    <lineage>
        <taxon>Viruses</taxon>
        <taxon>Varidnaviria</taxon>
        <taxon>Bamfordvirae</taxon>
        <taxon>Nucleocytoviricota</taxon>
        <taxon>Megaviricetes</taxon>
        <taxon>Imitervirales</taxon>
        <taxon>Mimiviridae</taxon>
        <taxon>Megamimivirinae</taxon>
        <taxon>Megavirus</taxon>
    </lineage>
</organism>
<feature type="region of interest" description="Disordered" evidence="1">
    <location>
        <begin position="111"/>
        <end position="166"/>
    </location>
</feature>
<evidence type="ECO:0000256" key="1">
    <source>
        <dbReference type="SAM" id="MobiDB-lite"/>
    </source>
</evidence>
<protein>
    <submittedName>
        <fullName evidence="2">Uncharacterized protein</fullName>
    </submittedName>
</protein>
<evidence type="ECO:0000313" key="2">
    <source>
        <dbReference type="EMBL" id="AUV58017.1"/>
    </source>
</evidence>
<proteinExistence type="predicted"/>
<sequence length="275" mass="32681">MEIEKNYRINSIINHINFLQMMKQIEIKDLNKIMTKINHVKNKLEMDEYIPDIFKNKIESINRYTKCIDEEKEIYISVMEIKFQSNCSIYAQYRYREYHSDGQLYYEKEYYSDNDSDSDSDNNNDSDSDNDNDNDSDNDSDSDSDSDNNNDSDSDSNNDIKFDPCTNLNEETETRSVIVQMGEKNFNIFFHNKSKSMDKNVLKILNALSIKKNNYNQNMLAVLINNIICEVINYECDHMYIINNDIKKYNNEKHDKKYLKISDKNKIRFIFVSNK</sequence>
<dbReference type="EMBL" id="MG779298">
    <property type="protein sequence ID" value="AUV58017.1"/>
    <property type="molecule type" value="Genomic_DNA"/>
</dbReference>
<name>A0A2K9V714_9VIRU</name>
<feature type="compositionally biased region" description="Acidic residues" evidence="1">
    <location>
        <begin position="112"/>
        <end position="156"/>
    </location>
</feature>
<reference evidence="2" key="1">
    <citation type="submission" date="2018-01" db="EMBL/GenBank/DDBJ databases">
        <title>Draft genome sequence of Bandra megavirus.</title>
        <authorList>
            <person name="Chatterjee A."/>
            <person name="Yadav R."/>
            <person name="Kondabagil K."/>
        </authorList>
    </citation>
    <scope>NUCLEOTIDE SEQUENCE</scope>
    <source>
        <strain evidence="2">KK-1</strain>
    </source>
</reference>
<accession>A0A2K9V714</accession>